<accession>A0ABQ8QZW3</accession>
<keyword evidence="1" id="KW-0472">Membrane</keyword>
<evidence type="ECO:0000256" key="1">
    <source>
        <dbReference type="SAM" id="Phobius"/>
    </source>
</evidence>
<keyword evidence="3" id="KW-1185">Reference proteome</keyword>
<organism evidence="2 3">
    <name type="scientific">Fusarium equiseti</name>
    <name type="common">Fusarium scirpi</name>
    <dbReference type="NCBI Taxonomy" id="61235"/>
    <lineage>
        <taxon>Eukaryota</taxon>
        <taxon>Fungi</taxon>
        <taxon>Dikarya</taxon>
        <taxon>Ascomycota</taxon>
        <taxon>Pezizomycotina</taxon>
        <taxon>Sordariomycetes</taxon>
        <taxon>Hypocreomycetidae</taxon>
        <taxon>Hypocreales</taxon>
        <taxon>Nectriaceae</taxon>
        <taxon>Fusarium</taxon>
        <taxon>Fusarium incarnatum-equiseti species complex</taxon>
    </lineage>
</organism>
<evidence type="ECO:0000313" key="2">
    <source>
        <dbReference type="EMBL" id="KAJ4118941.1"/>
    </source>
</evidence>
<name>A0ABQ8QZW3_FUSEQ</name>
<reference evidence="2" key="1">
    <citation type="submission" date="2022-09" db="EMBL/GenBank/DDBJ databases">
        <title>Fusarium specimens isolated from Avocado Roots.</title>
        <authorList>
            <person name="Stajich J."/>
            <person name="Roper C."/>
            <person name="Heimlech-Rivalta G."/>
        </authorList>
    </citation>
    <scope>NUCLEOTIDE SEQUENCE</scope>
    <source>
        <strain evidence="2">CF00095</strain>
    </source>
</reference>
<keyword evidence="1" id="KW-1133">Transmembrane helix</keyword>
<feature type="transmembrane region" description="Helical" evidence="1">
    <location>
        <begin position="42"/>
        <end position="69"/>
    </location>
</feature>
<dbReference type="Proteomes" id="UP001152024">
    <property type="component" value="Unassembled WGS sequence"/>
</dbReference>
<dbReference type="EMBL" id="JAOQBH010000022">
    <property type="protein sequence ID" value="KAJ4118941.1"/>
    <property type="molecule type" value="Genomic_DNA"/>
</dbReference>
<protein>
    <submittedName>
        <fullName evidence="2">Uncharacterized protein</fullName>
    </submittedName>
</protein>
<sequence>MNSLSSKCKEEANSTDCLLRAIINFLEDTQKESDSKFEWDPITFGFTVSIALLAAGFALITIIQAVLIAGPGRRKSNSEAIGKWSKHTKRKWQLWDLGYLHVAKTPILTVNNVTAHLPQKDPGDSYDYSKSLAASAANWLVFLNEIALSHLELSDMALETWLADYLPSDLLAVPALVELRLVYIYMSVFYKPFRVLRTDSRYPVLMGKDFQFEVRQHPTLGSVATFSRYHKDLLKAFTSRVTSNKLSRIAEQAQGLIPISTAPTSMEGTFENDPLQAEEFIRLMDVDVVNQIDPSYQASRSWLALHRHRPFCTFKEATHKHGQWCDRALTPLSPSSTTLFALMFANIPKAIPEIFPRGKLDFEGVFEALSLSANMNIENWPDPEKERIENEHHLLGLVFSSDVYKRRECPLKSPWRIPNDISTCHCQLIVRTCKRILQECGTASDGIPGIADEELLRFRKNVISMLIVVEHWLRRQCSRRLRCAKFSLSSETIQLQHIAKFLSPNKPLSLGLSLFGFLQWYRKYIESGKDDEFMWRFRDAGLGNPEKFRQLLKALAKSSGIDESLTEDLEKDPSLGGLIPVSAVWPRKPCDGQAVSLGEISLQYYVAYILTGADLGIFTSANGIMDVSREHKLPRLVSS</sequence>
<keyword evidence="1" id="KW-0812">Transmembrane</keyword>
<proteinExistence type="predicted"/>
<gene>
    <name evidence="2" type="ORF">NW768_010683</name>
</gene>
<evidence type="ECO:0000313" key="3">
    <source>
        <dbReference type="Proteomes" id="UP001152024"/>
    </source>
</evidence>
<comment type="caution">
    <text evidence="2">The sequence shown here is derived from an EMBL/GenBank/DDBJ whole genome shotgun (WGS) entry which is preliminary data.</text>
</comment>